<keyword evidence="1" id="KW-0732">Signal</keyword>
<evidence type="ECO:0000313" key="2">
    <source>
        <dbReference type="EMBL" id="TRM66974.1"/>
    </source>
</evidence>
<dbReference type="EMBL" id="VDMD01000003">
    <property type="protein sequence ID" value="TRM66974.1"/>
    <property type="molecule type" value="Genomic_DNA"/>
</dbReference>
<feature type="chain" id="PRO_5021715630" evidence="1">
    <location>
        <begin position="17"/>
        <end position="176"/>
    </location>
</feature>
<keyword evidence="3" id="KW-1185">Reference proteome</keyword>
<sequence>MLAGIIVIVHCLSSSAIKSCSSFTRNASSAPILHPSDCQKASDPTIYDVKDLPSIRGLPRSASSSNFLDHHLRRPAVHILHAVALQIPHIPRVAAPTPISWPRYPGTRSTTSPGLGQTIEYRVAVVSNLKTNAQKTNSFRSSPAHPVVSHLSPAHLDDALAIACYDDITAQDHVRD</sequence>
<protein>
    <submittedName>
        <fullName evidence="2">Uncharacterized protein</fullName>
    </submittedName>
</protein>
<name>A0A550CQC7_9AGAR</name>
<proteinExistence type="predicted"/>
<evidence type="ECO:0000256" key="1">
    <source>
        <dbReference type="SAM" id="SignalP"/>
    </source>
</evidence>
<reference evidence="2 3" key="1">
    <citation type="journal article" date="2019" name="New Phytol.">
        <title>Comparative genomics reveals unique wood-decay strategies and fruiting body development in the Schizophyllaceae.</title>
        <authorList>
            <person name="Almasi E."/>
            <person name="Sahu N."/>
            <person name="Krizsan K."/>
            <person name="Balint B."/>
            <person name="Kovacs G.M."/>
            <person name="Kiss B."/>
            <person name="Cseklye J."/>
            <person name="Drula E."/>
            <person name="Henrissat B."/>
            <person name="Nagy I."/>
            <person name="Chovatia M."/>
            <person name="Adam C."/>
            <person name="LaButti K."/>
            <person name="Lipzen A."/>
            <person name="Riley R."/>
            <person name="Grigoriev I.V."/>
            <person name="Nagy L.G."/>
        </authorList>
    </citation>
    <scope>NUCLEOTIDE SEQUENCE [LARGE SCALE GENOMIC DNA]</scope>
    <source>
        <strain evidence="2 3">NL-1724</strain>
    </source>
</reference>
<evidence type="ECO:0000313" key="3">
    <source>
        <dbReference type="Proteomes" id="UP000320762"/>
    </source>
</evidence>
<feature type="signal peptide" evidence="1">
    <location>
        <begin position="1"/>
        <end position="16"/>
    </location>
</feature>
<organism evidence="2 3">
    <name type="scientific">Schizophyllum amplum</name>
    <dbReference type="NCBI Taxonomy" id="97359"/>
    <lineage>
        <taxon>Eukaryota</taxon>
        <taxon>Fungi</taxon>
        <taxon>Dikarya</taxon>
        <taxon>Basidiomycota</taxon>
        <taxon>Agaricomycotina</taxon>
        <taxon>Agaricomycetes</taxon>
        <taxon>Agaricomycetidae</taxon>
        <taxon>Agaricales</taxon>
        <taxon>Schizophyllaceae</taxon>
        <taxon>Schizophyllum</taxon>
    </lineage>
</organism>
<gene>
    <name evidence="2" type="ORF">BD626DRAFT_167332</name>
</gene>
<comment type="caution">
    <text evidence="2">The sequence shown here is derived from an EMBL/GenBank/DDBJ whole genome shotgun (WGS) entry which is preliminary data.</text>
</comment>
<accession>A0A550CQC7</accession>
<dbReference type="AlphaFoldDB" id="A0A550CQC7"/>
<dbReference type="Proteomes" id="UP000320762">
    <property type="component" value="Unassembled WGS sequence"/>
</dbReference>